<evidence type="ECO:0000313" key="3">
    <source>
        <dbReference type="Proteomes" id="UP001218188"/>
    </source>
</evidence>
<dbReference type="Proteomes" id="UP001218188">
    <property type="component" value="Unassembled WGS sequence"/>
</dbReference>
<proteinExistence type="predicted"/>
<protein>
    <submittedName>
        <fullName evidence="2">Uncharacterized protein</fullName>
    </submittedName>
</protein>
<feature type="signal peptide" evidence="1">
    <location>
        <begin position="1"/>
        <end position="25"/>
    </location>
</feature>
<keyword evidence="3" id="KW-1185">Reference proteome</keyword>
<name>A0AAD6T2K2_9AGAR</name>
<dbReference type="AlphaFoldDB" id="A0AAD6T2K2"/>
<feature type="chain" id="PRO_5042224017" evidence="1">
    <location>
        <begin position="26"/>
        <end position="136"/>
    </location>
</feature>
<gene>
    <name evidence="2" type="ORF">C8F04DRAFT_1258284</name>
</gene>
<reference evidence="2" key="1">
    <citation type="submission" date="2023-03" db="EMBL/GenBank/DDBJ databases">
        <title>Massive genome expansion in bonnet fungi (Mycena s.s.) driven by repeated elements and novel gene families across ecological guilds.</title>
        <authorList>
            <consortium name="Lawrence Berkeley National Laboratory"/>
            <person name="Harder C.B."/>
            <person name="Miyauchi S."/>
            <person name="Viragh M."/>
            <person name="Kuo A."/>
            <person name="Thoen E."/>
            <person name="Andreopoulos B."/>
            <person name="Lu D."/>
            <person name="Skrede I."/>
            <person name="Drula E."/>
            <person name="Henrissat B."/>
            <person name="Morin E."/>
            <person name="Kohler A."/>
            <person name="Barry K."/>
            <person name="LaButti K."/>
            <person name="Morin E."/>
            <person name="Salamov A."/>
            <person name="Lipzen A."/>
            <person name="Mereny Z."/>
            <person name="Hegedus B."/>
            <person name="Baldrian P."/>
            <person name="Stursova M."/>
            <person name="Weitz H."/>
            <person name="Taylor A."/>
            <person name="Grigoriev I.V."/>
            <person name="Nagy L.G."/>
            <person name="Martin F."/>
            <person name="Kauserud H."/>
        </authorList>
    </citation>
    <scope>NUCLEOTIDE SEQUENCE</scope>
    <source>
        <strain evidence="2">CBHHK200</strain>
    </source>
</reference>
<evidence type="ECO:0000256" key="1">
    <source>
        <dbReference type="SAM" id="SignalP"/>
    </source>
</evidence>
<evidence type="ECO:0000313" key="2">
    <source>
        <dbReference type="EMBL" id="KAJ7036177.1"/>
    </source>
</evidence>
<dbReference type="EMBL" id="JARJCM010000045">
    <property type="protein sequence ID" value="KAJ7036177.1"/>
    <property type="molecule type" value="Genomic_DNA"/>
</dbReference>
<organism evidence="2 3">
    <name type="scientific">Mycena alexandri</name>
    <dbReference type="NCBI Taxonomy" id="1745969"/>
    <lineage>
        <taxon>Eukaryota</taxon>
        <taxon>Fungi</taxon>
        <taxon>Dikarya</taxon>
        <taxon>Basidiomycota</taxon>
        <taxon>Agaricomycotina</taxon>
        <taxon>Agaricomycetes</taxon>
        <taxon>Agaricomycetidae</taxon>
        <taxon>Agaricales</taxon>
        <taxon>Marasmiineae</taxon>
        <taxon>Mycenaceae</taxon>
        <taxon>Mycena</taxon>
    </lineage>
</organism>
<accession>A0AAD6T2K2</accession>
<comment type="caution">
    <text evidence="2">The sequence shown here is derived from an EMBL/GenBank/DDBJ whole genome shotgun (WGS) entry which is preliminary data.</text>
</comment>
<sequence length="136" mass="13657">MLFDKAHPSLRLTLALVSILRLTRAESVRCGVTTDCDLAMSCCDNQSNSTTPMCLPLGRENDTCDNAGTACDRCAPGLECGTDGFCAPISDTSVATHAEAAVGGAAGTTDGKPPAGAPGGIIAGVGAFLKALLRAA</sequence>
<keyword evidence="1" id="KW-0732">Signal</keyword>